<accession>A0A494XVM6</accession>
<organism evidence="5 6">
    <name type="scientific">Cohnella endophytica</name>
    <dbReference type="NCBI Taxonomy" id="2419778"/>
    <lineage>
        <taxon>Bacteria</taxon>
        <taxon>Bacillati</taxon>
        <taxon>Bacillota</taxon>
        <taxon>Bacilli</taxon>
        <taxon>Bacillales</taxon>
        <taxon>Paenibacillaceae</taxon>
        <taxon>Cohnella</taxon>
    </lineage>
</organism>
<dbReference type="GO" id="GO:0016279">
    <property type="term" value="F:protein-lysine N-methyltransferase activity"/>
    <property type="evidence" value="ECO:0007669"/>
    <property type="project" value="InterPro"/>
</dbReference>
<dbReference type="Gene3D" id="3.40.50.150">
    <property type="entry name" value="Vaccinia Virus protein VP39"/>
    <property type="match status" value="1"/>
</dbReference>
<dbReference type="OrthoDB" id="5510758at2"/>
<keyword evidence="4" id="KW-0812">Transmembrane</keyword>
<sequence>MQLEWDLAASILFIAISLIAVLSIVYASWRNGISPMPSSARVRRAVADEITRLNQPPGLIVEAGSGWGTLGLSVAKNCDGWRVRGIENSPIPLFYSRMASWLTFGLQPRASFRYGDIYRHSYEDADIVLCYLYPGAMKRLDPILRQRLAPETRVISICFAIPGWKAAKVIQCDDLYRTALYVYDKGDQWRVEA</sequence>
<proteinExistence type="predicted"/>
<gene>
    <name evidence="5" type="ORF">D7Z26_17895</name>
</gene>
<protein>
    <submittedName>
        <fullName evidence="5">Class I SAM-dependent methyltransferase</fullName>
    </submittedName>
</protein>
<dbReference type="PANTHER" id="PTHR13610:SF9">
    <property type="entry name" value="FI06469P"/>
    <property type="match status" value="1"/>
</dbReference>
<evidence type="ECO:0000256" key="4">
    <source>
        <dbReference type="SAM" id="Phobius"/>
    </source>
</evidence>
<dbReference type="EMBL" id="RBZM01000007">
    <property type="protein sequence ID" value="RKP51643.1"/>
    <property type="molecule type" value="Genomic_DNA"/>
</dbReference>
<dbReference type="Proteomes" id="UP000282076">
    <property type="component" value="Unassembled WGS sequence"/>
</dbReference>
<dbReference type="InterPro" id="IPR026170">
    <property type="entry name" value="FAM173A/B"/>
</dbReference>
<dbReference type="GO" id="GO:0032259">
    <property type="term" value="P:methylation"/>
    <property type="evidence" value="ECO:0007669"/>
    <property type="project" value="UniProtKB-KW"/>
</dbReference>
<dbReference type="PANTHER" id="PTHR13610">
    <property type="entry name" value="METHYLTRANSFERASE DOMAIN-CONTAINING PROTEIN"/>
    <property type="match status" value="1"/>
</dbReference>
<comment type="caution">
    <text evidence="5">The sequence shown here is derived from an EMBL/GenBank/DDBJ whole genome shotgun (WGS) entry which is preliminary data.</text>
</comment>
<name>A0A494XVM6_9BACL</name>
<evidence type="ECO:0000313" key="5">
    <source>
        <dbReference type="EMBL" id="RKP51643.1"/>
    </source>
</evidence>
<keyword evidence="2 5" id="KW-0808">Transferase</keyword>
<keyword evidence="3" id="KW-0949">S-adenosyl-L-methionine</keyword>
<evidence type="ECO:0000256" key="2">
    <source>
        <dbReference type="ARBA" id="ARBA00022679"/>
    </source>
</evidence>
<evidence type="ECO:0000313" key="6">
    <source>
        <dbReference type="Proteomes" id="UP000282076"/>
    </source>
</evidence>
<keyword evidence="6" id="KW-1185">Reference proteome</keyword>
<dbReference type="RefSeq" id="WP_120978349.1">
    <property type="nucleotide sequence ID" value="NZ_RBZM01000007.1"/>
</dbReference>
<evidence type="ECO:0000256" key="3">
    <source>
        <dbReference type="ARBA" id="ARBA00022691"/>
    </source>
</evidence>
<feature type="transmembrane region" description="Helical" evidence="4">
    <location>
        <begin position="7"/>
        <end position="29"/>
    </location>
</feature>
<keyword evidence="1 5" id="KW-0489">Methyltransferase</keyword>
<keyword evidence="4" id="KW-0472">Membrane</keyword>
<dbReference type="SUPFAM" id="SSF53335">
    <property type="entry name" value="S-adenosyl-L-methionine-dependent methyltransferases"/>
    <property type="match status" value="1"/>
</dbReference>
<evidence type="ECO:0000256" key="1">
    <source>
        <dbReference type="ARBA" id="ARBA00022603"/>
    </source>
</evidence>
<reference evidence="5 6" key="1">
    <citation type="submission" date="2018-10" db="EMBL/GenBank/DDBJ databases">
        <title>Cohnella sp. M2MS4P-1, whole genome shotgun sequence.</title>
        <authorList>
            <person name="Tuo L."/>
        </authorList>
    </citation>
    <scope>NUCLEOTIDE SEQUENCE [LARGE SCALE GENOMIC DNA]</scope>
    <source>
        <strain evidence="5 6">M2MS4P-1</strain>
    </source>
</reference>
<dbReference type="InterPro" id="IPR029063">
    <property type="entry name" value="SAM-dependent_MTases_sf"/>
</dbReference>
<dbReference type="AlphaFoldDB" id="A0A494XVM6"/>
<keyword evidence="4" id="KW-1133">Transmembrane helix</keyword>